<dbReference type="Pfam" id="PF19047">
    <property type="entry name" value="HOOK_N"/>
    <property type="match status" value="1"/>
</dbReference>
<evidence type="ECO:0000256" key="5">
    <source>
        <dbReference type="SAM" id="MobiDB-lite"/>
    </source>
</evidence>
<dbReference type="PANTHER" id="PTHR18947">
    <property type="entry name" value="HOOK PROTEINS"/>
    <property type="match status" value="1"/>
</dbReference>
<evidence type="ECO:0000313" key="8">
    <source>
        <dbReference type="Proteomes" id="UP001210925"/>
    </source>
</evidence>
<evidence type="ECO:0000256" key="4">
    <source>
        <dbReference type="SAM" id="Coils"/>
    </source>
</evidence>
<dbReference type="GO" id="GO:0051959">
    <property type="term" value="F:dynein light intermediate chain binding"/>
    <property type="evidence" value="ECO:0007669"/>
    <property type="project" value="TreeGrafter"/>
</dbReference>
<dbReference type="Gene3D" id="1.10.418.10">
    <property type="entry name" value="Calponin-like domain"/>
    <property type="match status" value="1"/>
</dbReference>
<dbReference type="EMBL" id="JADGKB010000009">
    <property type="protein sequence ID" value="KAJ3260855.1"/>
    <property type="molecule type" value="Genomic_DNA"/>
</dbReference>
<feature type="domain" description="HOOK N-terminal" evidence="6">
    <location>
        <begin position="5"/>
        <end position="130"/>
    </location>
</feature>
<feature type="coiled-coil region" evidence="4">
    <location>
        <begin position="140"/>
        <end position="207"/>
    </location>
</feature>
<dbReference type="GO" id="GO:0031122">
    <property type="term" value="P:cytoplasmic microtubule organization"/>
    <property type="evidence" value="ECO:0007669"/>
    <property type="project" value="TreeGrafter"/>
</dbReference>
<proteinExistence type="predicted"/>
<dbReference type="CDD" id="cd22211">
    <property type="entry name" value="HkD_SF"/>
    <property type="match status" value="1"/>
</dbReference>
<dbReference type="InterPro" id="IPR043936">
    <property type="entry name" value="HOOK_N"/>
</dbReference>
<evidence type="ECO:0000256" key="1">
    <source>
        <dbReference type="ARBA" id="ARBA00004496"/>
    </source>
</evidence>
<keyword evidence="8" id="KW-1185">Reference proteome</keyword>
<dbReference type="GO" id="GO:0030705">
    <property type="term" value="P:cytoskeleton-dependent intracellular transport"/>
    <property type="evidence" value="ECO:0007669"/>
    <property type="project" value="InterPro"/>
</dbReference>
<sequence length="591" mass="69218">MDAFLSWANTIQETTVESLANGQSINLILNKIDSNWFKIKPHSDNWVIQFNNLKLNYKLIGMYLQEMNQQIGNLEPIDFTKMVKNMDVKEIEKYCFLVISLCVQCGNNQFFIEKIQTLPQEHQTTLMVEIEKTINLLRNDKVKKDNVQDLEQELEALKQEKLVLENKLVQMGKSNSNEYNIQLETRIVQLEKENQELSLKNQQLSSKTVSLNQKLNQEYEKNDFPKIQLDEFKQIVDKLEKTEMMNEKLRKKIDDLNEQKNEISHLKSVVDDLNKKNNDLEEHFQKVAGLKPLIDTYKAQIEQLEEKNSQLHVEQLNLSFQAKEFKTRIKRYEQEHERDSEKIMELEEHIRDIELGVGESKESKDILKEQSLKLLSQTKELERVRVLENLLQDANSLKQKFQEDYQQVYKQNISLLNQIQQLKTFSDPSSADLVLKLTHAESQLKRMQSETDLKKEEKHKSRTSFSPDKRLFDENKKIIARCETLEQEKANLETNLAEINTKMMELSKQNTDLKSKLNVYDSTTGNMDDTTKNLVTATQKLGSVTEQNVQLHQALKQAKELIQSQDKKIKELKLYSHSNIHSNNEKPKSND</sequence>
<feature type="region of interest" description="Disordered" evidence="5">
    <location>
        <begin position="445"/>
        <end position="467"/>
    </location>
</feature>
<feature type="coiled-coil region" evidence="4">
    <location>
        <begin position="232"/>
        <end position="349"/>
    </location>
</feature>
<organism evidence="7 8">
    <name type="scientific">Boothiomyces macroporosus</name>
    <dbReference type="NCBI Taxonomy" id="261099"/>
    <lineage>
        <taxon>Eukaryota</taxon>
        <taxon>Fungi</taxon>
        <taxon>Fungi incertae sedis</taxon>
        <taxon>Chytridiomycota</taxon>
        <taxon>Chytridiomycota incertae sedis</taxon>
        <taxon>Chytridiomycetes</taxon>
        <taxon>Rhizophydiales</taxon>
        <taxon>Terramycetaceae</taxon>
        <taxon>Boothiomyces</taxon>
    </lineage>
</organism>
<evidence type="ECO:0000256" key="2">
    <source>
        <dbReference type="ARBA" id="ARBA00022490"/>
    </source>
</evidence>
<accession>A0AAD5YAF8</accession>
<reference evidence="7" key="1">
    <citation type="submission" date="2020-05" db="EMBL/GenBank/DDBJ databases">
        <title>Phylogenomic resolution of chytrid fungi.</title>
        <authorList>
            <person name="Stajich J.E."/>
            <person name="Amses K."/>
            <person name="Simmons R."/>
            <person name="Seto K."/>
            <person name="Myers J."/>
            <person name="Bonds A."/>
            <person name="Quandt C.A."/>
            <person name="Barry K."/>
            <person name="Liu P."/>
            <person name="Grigoriev I."/>
            <person name="Longcore J.E."/>
            <person name="James T.Y."/>
        </authorList>
    </citation>
    <scope>NUCLEOTIDE SEQUENCE</scope>
    <source>
        <strain evidence="7">PLAUS21</strain>
    </source>
</reference>
<evidence type="ECO:0000259" key="6">
    <source>
        <dbReference type="Pfam" id="PF19047"/>
    </source>
</evidence>
<protein>
    <recommendedName>
        <fullName evidence="6">HOOK N-terminal domain-containing protein</fullName>
    </recommendedName>
</protein>
<comment type="caution">
    <text evidence="7">The sequence shown here is derived from an EMBL/GenBank/DDBJ whole genome shotgun (WGS) entry which is preliminary data.</text>
</comment>
<dbReference type="InterPro" id="IPR036872">
    <property type="entry name" value="CH_dom_sf"/>
</dbReference>
<feature type="coiled-coil region" evidence="4">
    <location>
        <begin position="548"/>
        <end position="575"/>
    </location>
</feature>
<dbReference type="GO" id="GO:0005815">
    <property type="term" value="C:microtubule organizing center"/>
    <property type="evidence" value="ECO:0007669"/>
    <property type="project" value="TreeGrafter"/>
</dbReference>
<name>A0AAD5YAF8_9FUNG</name>
<dbReference type="SUPFAM" id="SSF116907">
    <property type="entry name" value="Hook domain"/>
    <property type="match status" value="1"/>
</dbReference>
<dbReference type="Proteomes" id="UP001210925">
    <property type="component" value="Unassembled WGS sequence"/>
</dbReference>
<dbReference type="AlphaFoldDB" id="A0AAD5YAF8"/>
<evidence type="ECO:0000313" key="7">
    <source>
        <dbReference type="EMBL" id="KAJ3260855.1"/>
    </source>
</evidence>
<comment type="subcellular location">
    <subcellularLocation>
        <location evidence="1">Cytoplasm</location>
    </subcellularLocation>
</comment>
<feature type="compositionally biased region" description="Basic and acidic residues" evidence="5">
    <location>
        <begin position="445"/>
        <end position="459"/>
    </location>
</feature>
<dbReference type="GO" id="GO:0005737">
    <property type="term" value="C:cytoplasm"/>
    <property type="evidence" value="ECO:0007669"/>
    <property type="project" value="UniProtKB-SubCell"/>
</dbReference>
<dbReference type="GO" id="GO:0008017">
    <property type="term" value="F:microtubule binding"/>
    <property type="evidence" value="ECO:0007669"/>
    <property type="project" value="TreeGrafter"/>
</dbReference>
<evidence type="ECO:0000256" key="3">
    <source>
        <dbReference type="ARBA" id="ARBA00023054"/>
    </source>
</evidence>
<keyword evidence="3 4" id="KW-0175">Coiled coil</keyword>
<gene>
    <name evidence="7" type="ORF">HK103_007418</name>
</gene>
<feature type="coiled-coil region" evidence="4">
    <location>
        <begin position="384"/>
        <end position="411"/>
    </location>
</feature>
<dbReference type="PANTHER" id="PTHR18947:SF28">
    <property type="entry name" value="GIRDIN, ISOFORM A"/>
    <property type="match status" value="1"/>
</dbReference>
<keyword evidence="2" id="KW-0963">Cytoplasm</keyword>